<gene>
    <name evidence="4" type="ORF">AB1Y20_005088</name>
</gene>
<evidence type="ECO:0000313" key="5">
    <source>
        <dbReference type="Proteomes" id="UP001515480"/>
    </source>
</evidence>
<dbReference type="Gene3D" id="2.30.29.30">
    <property type="entry name" value="Pleckstrin-homology domain (PH domain)/Phosphotyrosine-binding domain (PTB)"/>
    <property type="match status" value="1"/>
</dbReference>
<keyword evidence="5" id="KW-1185">Reference proteome</keyword>
<dbReference type="AlphaFoldDB" id="A0AB34J391"/>
<dbReference type="PROSITE" id="PS50003">
    <property type="entry name" value="PH_DOMAIN"/>
    <property type="match status" value="1"/>
</dbReference>
<feature type="transmembrane region" description="Helical" evidence="2">
    <location>
        <begin position="255"/>
        <end position="277"/>
    </location>
</feature>
<feature type="region of interest" description="Disordered" evidence="1">
    <location>
        <begin position="135"/>
        <end position="175"/>
    </location>
</feature>
<keyword evidence="2" id="KW-1133">Transmembrane helix</keyword>
<dbReference type="SUPFAM" id="SSF50729">
    <property type="entry name" value="PH domain-like"/>
    <property type="match status" value="1"/>
</dbReference>
<dbReference type="InterPro" id="IPR011993">
    <property type="entry name" value="PH-like_dom_sf"/>
</dbReference>
<comment type="caution">
    <text evidence="4">The sequence shown here is derived from an EMBL/GenBank/DDBJ whole genome shotgun (WGS) entry which is preliminary data.</text>
</comment>
<feature type="domain" description="PH" evidence="3">
    <location>
        <begin position="12"/>
        <end position="103"/>
    </location>
</feature>
<keyword evidence="2" id="KW-0472">Membrane</keyword>
<dbReference type="EMBL" id="JBGBPQ010000013">
    <property type="protein sequence ID" value="KAL1511802.1"/>
    <property type="molecule type" value="Genomic_DNA"/>
</dbReference>
<feature type="compositionally biased region" description="Basic and acidic residues" evidence="1">
    <location>
        <begin position="165"/>
        <end position="175"/>
    </location>
</feature>
<dbReference type="SMART" id="SM00233">
    <property type="entry name" value="PH"/>
    <property type="match status" value="1"/>
</dbReference>
<keyword evidence="2" id="KW-0812">Transmembrane</keyword>
<feature type="transmembrane region" description="Helical" evidence="2">
    <location>
        <begin position="220"/>
        <end position="243"/>
    </location>
</feature>
<protein>
    <recommendedName>
        <fullName evidence="3">PH domain-containing protein</fullName>
    </recommendedName>
</protein>
<accession>A0AB34J391</accession>
<evidence type="ECO:0000313" key="4">
    <source>
        <dbReference type="EMBL" id="KAL1511802.1"/>
    </source>
</evidence>
<dbReference type="InterPro" id="IPR001849">
    <property type="entry name" value="PH_domain"/>
</dbReference>
<evidence type="ECO:0000256" key="2">
    <source>
        <dbReference type="SAM" id="Phobius"/>
    </source>
</evidence>
<name>A0AB34J391_PRYPA</name>
<reference evidence="4 5" key="1">
    <citation type="journal article" date="2024" name="Science">
        <title>Giant polyketide synthase enzymes in the biosynthesis of giant marine polyether toxins.</title>
        <authorList>
            <person name="Fallon T.R."/>
            <person name="Shende V.V."/>
            <person name="Wierzbicki I.H."/>
            <person name="Pendleton A.L."/>
            <person name="Watervoot N.F."/>
            <person name="Auber R.P."/>
            <person name="Gonzalez D.J."/>
            <person name="Wisecaver J.H."/>
            <person name="Moore B.S."/>
        </authorList>
    </citation>
    <scope>NUCLEOTIDE SEQUENCE [LARGE SCALE GENOMIC DNA]</scope>
    <source>
        <strain evidence="4 5">12B1</strain>
    </source>
</reference>
<dbReference type="Pfam" id="PF00169">
    <property type="entry name" value="PH"/>
    <property type="match status" value="1"/>
</dbReference>
<proteinExistence type="predicted"/>
<sequence length="309" mass="34590">MPSARTTDSSPTIRIEGRLAKQRDWRSSYRLRYVKLFSAGLLEYSLGQDELPRGRFSLAGAKVEEAGRTDIRVSLPEARPLNLRCGSVEERGEWVSALAECALVASATAKLEKEAAEEARKKTVEAKKKAAKKMKKEARKLEAPKPMVEVETETNLDEAGVPKAPEPEEQRKLSDGGFKEELSVPCLSRDSSLSPKPATQYAKQYSAQYRTQYSMQYSSLFSSSFTQCLFLLIALAGTFDWLIMVARLPAHVLKWGIISITAALPLCMCVLFVHWWMMNAWPAVVDVSSMWIPCNHVYSSEHLGEFLTC</sequence>
<evidence type="ECO:0000256" key="1">
    <source>
        <dbReference type="SAM" id="MobiDB-lite"/>
    </source>
</evidence>
<evidence type="ECO:0000259" key="3">
    <source>
        <dbReference type="PROSITE" id="PS50003"/>
    </source>
</evidence>
<dbReference type="Proteomes" id="UP001515480">
    <property type="component" value="Unassembled WGS sequence"/>
</dbReference>
<organism evidence="4 5">
    <name type="scientific">Prymnesium parvum</name>
    <name type="common">Toxic golden alga</name>
    <dbReference type="NCBI Taxonomy" id="97485"/>
    <lineage>
        <taxon>Eukaryota</taxon>
        <taxon>Haptista</taxon>
        <taxon>Haptophyta</taxon>
        <taxon>Prymnesiophyceae</taxon>
        <taxon>Prymnesiales</taxon>
        <taxon>Prymnesiaceae</taxon>
        <taxon>Prymnesium</taxon>
    </lineage>
</organism>